<evidence type="ECO:0000256" key="1">
    <source>
        <dbReference type="SAM" id="MobiDB-lite"/>
    </source>
</evidence>
<protein>
    <submittedName>
        <fullName evidence="3">Uncharacterized protein</fullName>
    </submittedName>
</protein>
<dbReference type="AlphaFoldDB" id="A0A8S3ZPN3"/>
<dbReference type="Proteomes" id="UP000678393">
    <property type="component" value="Unassembled WGS sequence"/>
</dbReference>
<evidence type="ECO:0000256" key="2">
    <source>
        <dbReference type="SAM" id="SignalP"/>
    </source>
</evidence>
<feature type="signal peptide" evidence="2">
    <location>
        <begin position="1"/>
        <end position="24"/>
    </location>
</feature>
<feature type="region of interest" description="Disordered" evidence="1">
    <location>
        <begin position="100"/>
        <end position="122"/>
    </location>
</feature>
<name>A0A8S3ZPN3_9EUPU</name>
<organism evidence="3 4">
    <name type="scientific">Candidula unifasciata</name>
    <dbReference type="NCBI Taxonomy" id="100452"/>
    <lineage>
        <taxon>Eukaryota</taxon>
        <taxon>Metazoa</taxon>
        <taxon>Spiralia</taxon>
        <taxon>Lophotrochozoa</taxon>
        <taxon>Mollusca</taxon>
        <taxon>Gastropoda</taxon>
        <taxon>Heterobranchia</taxon>
        <taxon>Euthyneura</taxon>
        <taxon>Panpulmonata</taxon>
        <taxon>Eupulmonata</taxon>
        <taxon>Stylommatophora</taxon>
        <taxon>Helicina</taxon>
        <taxon>Helicoidea</taxon>
        <taxon>Geomitridae</taxon>
        <taxon>Candidula</taxon>
    </lineage>
</organism>
<evidence type="ECO:0000313" key="4">
    <source>
        <dbReference type="Proteomes" id="UP000678393"/>
    </source>
</evidence>
<comment type="caution">
    <text evidence="3">The sequence shown here is derived from an EMBL/GenBank/DDBJ whole genome shotgun (WGS) entry which is preliminary data.</text>
</comment>
<proteinExistence type="predicted"/>
<accession>A0A8S3ZPN3</accession>
<keyword evidence="4" id="KW-1185">Reference proteome</keyword>
<feature type="chain" id="PRO_5035877022" evidence="2">
    <location>
        <begin position="25"/>
        <end position="230"/>
    </location>
</feature>
<evidence type="ECO:0000313" key="3">
    <source>
        <dbReference type="EMBL" id="CAG5129346.1"/>
    </source>
</evidence>
<sequence>MNCLSDTWVCFCTIVLMTGNFVQASEDNSRDATAANNNHNGEARFGRGLQMLRLGKRSTNRDSLDLVQAVPSIRRSRSADDPDNSHLSPNDVQAVLASIFDQPRDETRRQPPLPRYGRDSSSSNINGRFLADALSDDAIIYPPDFFPLSNPRIFFRPAPRGGRYRRSFPLGRFTYGDFISQDASGRTFAFPRFGNIVDNVPHVHAKAVPRPRIGRFQNDQSDASFQSKSA</sequence>
<gene>
    <name evidence="3" type="ORF">CUNI_LOCUS14904</name>
</gene>
<dbReference type="OrthoDB" id="6120461at2759"/>
<keyword evidence="2" id="KW-0732">Signal</keyword>
<dbReference type="EMBL" id="CAJHNH020003458">
    <property type="protein sequence ID" value="CAG5129346.1"/>
    <property type="molecule type" value="Genomic_DNA"/>
</dbReference>
<reference evidence="3" key="1">
    <citation type="submission" date="2021-04" db="EMBL/GenBank/DDBJ databases">
        <authorList>
            <consortium name="Molecular Ecology Group"/>
        </authorList>
    </citation>
    <scope>NUCLEOTIDE SEQUENCE</scope>
</reference>